<feature type="non-terminal residue" evidence="7">
    <location>
        <position position="1"/>
    </location>
</feature>
<dbReference type="InterPro" id="IPR011049">
    <property type="entry name" value="Serralysin-like_metalloprot_C"/>
</dbReference>
<evidence type="ECO:0000256" key="6">
    <source>
        <dbReference type="SAM" id="Phobius"/>
    </source>
</evidence>
<feature type="non-terminal residue" evidence="7">
    <location>
        <position position="112"/>
    </location>
</feature>
<evidence type="ECO:0000256" key="4">
    <source>
        <dbReference type="ARBA" id="ARBA00022989"/>
    </source>
</evidence>
<feature type="transmembrane region" description="Helical" evidence="6">
    <location>
        <begin position="43"/>
        <end position="65"/>
    </location>
</feature>
<dbReference type="Pfam" id="PF00353">
    <property type="entry name" value="HemolysinCabind"/>
    <property type="match status" value="1"/>
</dbReference>
<keyword evidence="2" id="KW-0813">Transport</keyword>
<evidence type="ECO:0000256" key="2">
    <source>
        <dbReference type="ARBA" id="ARBA00022448"/>
    </source>
</evidence>
<evidence type="ECO:0000313" key="7">
    <source>
        <dbReference type="EMBL" id="KEQ02170.1"/>
    </source>
</evidence>
<protein>
    <submittedName>
        <fullName evidence="7">Hemolysin-type calcium-binding repeat (2 copies)</fullName>
    </submittedName>
</protein>
<dbReference type="Proteomes" id="UP000027644">
    <property type="component" value="Unassembled WGS sequence"/>
</dbReference>
<dbReference type="GO" id="GO:0005509">
    <property type="term" value="F:calcium ion binding"/>
    <property type="evidence" value="ECO:0007669"/>
    <property type="project" value="InterPro"/>
</dbReference>
<evidence type="ECO:0000256" key="3">
    <source>
        <dbReference type="ARBA" id="ARBA00022692"/>
    </source>
</evidence>
<name>A0A074VIF6_9NEIS</name>
<comment type="subcellular location">
    <subcellularLocation>
        <location evidence="1">Membrane</location>
        <topology evidence="1">Multi-pass membrane protein</topology>
    </subcellularLocation>
</comment>
<feature type="transmembrane region" description="Helical" evidence="6">
    <location>
        <begin position="77"/>
        <end position="103"/>
    </location>
</feature>
<evidence type="ECO:0000256" key="5">
    <source>
        <dbReference type="ARBA" id="ARBA00023136"/>
    </source>
</evidence>
<dbReference type="AlphaFoldDB" id="A0A074VIF6"/>
<dbReference type="InterPro" id="IPR001343">
    <property type="entry name" value="Hemolysn_Ca-bd"/>
</dbReference>
<reference evidence="7 8" key="1">
    <citation type="journal article" date="2014" name="PLoS Genet.">
        <title>Hidden diversity in honey bee gut symbionts detected by single-cell genomics.</title>
        <authorList>
            <person name="Engel P."/>
            <person name="Stepanauskas R."/>
            <person name="Moran N."/>
        </authorList>
    </citation>
    <scope>NUCLEOTIDE SEQUENCE [LARGE SCALE GENOMIC DNA]</scope>
    <source>
        <strain evidence="7 8">SCGC AB-598-J21</strain>
    </source>
</reference>
<keyword evidence="3 6" id="KW-0812">Transmembrane</keyword>
<sequence>EFDIDNNGDGDDVIYGGNGNDTIYGEGTGQVFQQFLGSVSHLLTWHTVFMFATALIVAMGVGAGLERSCKVMMPGLGLLLIGLVVYAAVVSGPSFGKAFAFLFTPNWSAITG</sequence>
<dbReference type="PANTHER" id="PTHR42948">
    <property type="entry name" value="TRANSPORTER"/>
    <property type="match status" value="1"/>
</dbReference>
<dbReference type="SUPFAM" id="SSF51120">
    <property type="entry name" value="beta-Roll"/>
    <property type="match status" value="1"/>
</dbReference>
<keyword evidence="4 6" id="KW-1133">Transmembrane helix</keyword>
<dbReference type="GO" id="GO:0016020">
    <property type="term" value="C:membrane"/>
    <property type="evidence" value="ECO:0007669"/>
    <property type="project" value="UniProtKB-SubCell"/>
</dbReference>
<keyword evidence="5 6" id="KW-0472">Membrane</keyword>
<dbReference type="InterPro" id="IPR037272">
    <property type="entry name" value="SNS_sf"/>
</dbReference>
<gene>
    <name evidence="7" type="ORF">SASC598J21_000470</name>
</gene>
<proteinExistence type="predicted"/>
<dbReference type="PANTHER" id="PTHR42948:SF1">
    <property type="entry name" value="TRANSPORTER"/>
    <property type="match status" value="1"/>
</dbReference>
<accession>A0A074VIF6</accession>
<organism evidence="7 8">
    <name type="scientific">Snodgrassella alvi SCGC AB-598-J21</name>
    <dbReference type="NCBI Taxonomy" id="1385367"/>
    <lineage>
        <taxon>Bacteria</taxon>
        <taxon>Pseudomonadati</taxon>
        <taxon>Pseudomonadota</taxon>
        <taxon>Betaproteobacteria</taxon>
        <taxon>Neisseriales</taxon>
        <taxon>Neisseriaceae</taxon>
        <taxon>Snodgrassella</taxon>
    </lineage>
</organism>
<dbReference type="InterPro" id="IPR000175">
    <property type="entry name" value="Na/ntran_symport"/>
</dbReference>
<dbReference type="EMBL" id="AVQL01000043">
    <property type="protein sequence ID" value="KEQ02170.1"/>
    <property type="molecule type" value="Genomic_DNA"/>
</dbReference>
<evidence type="ECO:0000256" key="1">
    <source>
        <dbReference type="ARBA" id="ARBA00004141"/>
    </source>
</evidence>
<evidence type="ECO:0000313" key="8">
    <source>
        <dbReference type="Proteomes" id="UP000027644"/>
    </source>
</evidence>
<comment type="caution">
    <text evidence="7">The sequence shown here is derived from an EMBL/GenBank/DDBJ whole genome shotgun (WGS) entry which is preliminary data.</text>
</comment>
<dbReference type="SUPFAM" id="SSF161070">
    <property type="entry name" value="SNF-like"/>
    <property type="match status" value="1"/>
</dbReference>